<name>A0A9Q8V8J4_9HYPO</name>
<dbReference type="GeneID" id="72065112"/>
<dbReference type="Gene3D" id="3.40.50.2300">
    <property type="match status" value="1"/>
</dbReference>
<dbReference type="KEGG" id="ptkz:JDV02_003152"/>
<evidence type="ECO:0000313" key="3">
    <source>
        <dbReference type="Proteomes" id="UP000829364"/>
    </source>
</evidence>
<dbReference type="Gene3D" id="3.30.420.10">
    <property type="entry name" value="Ribonuclease H-like superfamily/Ribonuclease H"/>
    <property type="match status" value="1"/>
</dbReference>
<feature type="domain" description="Piwi" evidence="1">
    <location>
        <begin position="19"/>
        <end position="189"/>
    </location>
</feature>
<dbReference type="InterPro" id="IPR003165">
    <property type="entry name" value="Piwi"/>
</dbReference>
<dbReference type="InterPro" id="IPR036397">
    <property type="entry name" value="RNaseH_sf"/>
</dbReference>
<dbReference type="SUPFAM" id="SSF53098">
    <property type="entry name" value="Ribonuclease H-like"/>
    <property type="match status" value="1"/>
</dbReference>
<evidence type="ECO:0000259" key="1">
    <source>
        <dbReference type="PROSITE" id="PS50822"/>
    </source>
</evidence>
<dbReference type="InterPro" id="IPR012337">
    <property type="entry name" value="RNaseH-like_sf"/>
</dbReference>
<dbReference type="PANTHER" id="PTHR22891">
    <property type="entry name" value="EUKARYOTIC TRANSLATION INITIATION FACTOR 2C"/>
    <property type="match status" value="1"/>
</dbReference>
<protein>
    <recommendedName>
        <fullName evidence="1">Piwi domain-containing protein</fullName>
    </recommendedName>
</protein>
<dbReference type="SMART" id="SM00950">
    <property type="entry name" value="Piwi"/>
    <property type="match status" value="1"/>
</dbReference>
<dbReference type="Proteomes" id="UP000829364">
    <property type="component" value="Chromosome 2"/>
</dbReference>
<dbReference type="EMBL" id="CP086355">
    <property type="protein sequence ID" value="UNI16743.1"/>
    <property type="molecule type" value="Genomic_DNA"/>
</dbReference>
<reference evidence="2" key="1">
    <citation type="submission" date="2021-11" db="EMBL/GenBank/DDBJ databases">
        <title>Purpureocillium_takamizusanense_genome.</title>
        <authorList>
            <person name="Nguyen N.-H."/>
        </authorList>
    </citation>
    <scope>NUCLEOTIDE SEQUENCE</scope>
    <source>
        <strain evidence="2">PT3</strain>
    </source>
</reference>
<proteinExistence type="predicted"/>
<dbReference type="OrthoDB" id="10252740at2759"/>
<accession>A0A9Q8V8J4</accession>
<dbReference type="GO" id="GO:0003676">
    <property type="term" value="F:nucleic acid binding"/>
    <property type="evidence" value="ECO:0007669"/>
    <property type="project" value="InterPro"/>
</dbReference>
<dbReference type="PROSITE" id="PS50822">
    <property type="entry name" value="PIWI"/>
    <property type="match status" value="1"/>
</dbReference>
<evidence type="ECO:0000313" key="2">
    <source>
        <dbReference type="EMBL" id="UNI16743.1"/>
    </source>
</evidence>
<dbReference type="AlphaFoldDB" id="A0A9Q8V8J4"/>
<organism evidence="2 3">
    <name type="scientific">Purpureocillium takamizusanense</name>
    <dbReference type="NCBI Taxonomy" id="2060973"/>
    <lineage>
        <taxon>Eukaryota</taxon>
        <taxon>Fungi</taxon>
        <taxon>Dikarya</taxon>
        <taxon>Ascomycota</taxon>
        <taxon>Pezizomycotina</taxon>
        <taxon>Sordariomycetes</taxon>
        <taxon>Hypocreomycetidae</taxon>
        <taxon>Hypocreales</taxon>
        <taxon>Ophiocordycipitaceae</taxon>
        <taxon>Purpureocillium</taxon>
    </lineage>
</organism>
<dbReference type="Pfam" id="PF02171">
    <property type="entry name" value="Piwi"/>
    <property type="match status" value="1"/>
</dbReference>
<dbReference type="RefSeq" id="XP_047840224.1">
    <property type="nucleotide sequence ID" value="XM_047984250.1"/>
</dbReference>
<gene>
    <name evidence="2" type="ORF">JDV02_003152</name>
</gene>
<keyword evidence="3" id="KW-1185">Reference proteome</keyword>
<sequence length="260" mass="29522">MRGSHELYFKWAKDQEIQHIVFILSEKDSRGLYQKIKTLGDCVFGIHTTVTTIKHMQKEYNPMYWANVGLKITLKTGGANHNLRDEARSLKDGNMMIAGYDVTHPTNMPFKAAGGPPSLVGLVASINKEFAQWPAVSWEQPARQEMLSDQLLDAFKSRLELWQKHNDGRLPANILIFRDGVSESQFTQVYQRGHVGLGQEDLAATHIQSQASIVQQKLAPKLQRRRHCGRSSVHRDSMHPTGLVLQTVRRGRSMYRFSGQ</sequence>